<accession>A0ABS2NPX5</accession>
<protein>
    <submittedName>
        <fullName evidence="2">Uncharacterized protein</fullName>
    </submittedName>
</protein>
<keyword evidence="3" id="KW-1185">Reference proteome</keyword>
<keyword evidence="1" id="KW-1133">Transmembrane helix</keyword>
<dbReference type="Proteomes" id="UP001314796">
    <property type="component" value="Unassembled WGS sequence"/>
</dbReference>
<organism evidence="2 3">
    <name type="scientific">Alkaliphilus hydrothermalis</name>
    <dbReference type="NCBI Taxonomy" id="1482730"/>
    <lineage>
        <taxon>Bacteria</taxon>
        <taxon>Bacillati</taxon>
        <taxon>Bacillota</taxon>
        <taxon>Clostridia</taxon>
        <taxon>Peptostreptococcales</taxon>
        <taxon>Natronincolaceae</taxon>
        <taxon>Alkaliphilus</taxon>
    </lineage>
</organism>
<evidence type="ECO:0000256" key="1">
    <source>
        <dbReference type="SAM" id="Phobius"/>
    </source>
</evidence>
<feature type="transmembrane region" description="Helical" evidence="1">
    <location>
        <begin position="7"/>
        <end position="27"/>
    </location>
</feature>
<name>A0ABS2NPX5_9FIRM</name>
<reference evidence="2 3" key="1">
    <citation type="submission" date="2021-01" db="EMBL/GenBank/DDBJ databases">
        <title>Genomic Encyclopedia of Type Strains, Phase IV (KMG-IV): sequencing the most valuable type-strain genomes for metagenomic binning, comparative biology and taxonomic classification.</title>
        <authorList>
            <person name="Goeker M."/>
        </authorList>
    </citation>
    <scope>NUCLEOTIDE SEQUENCE [LARGE SCALE GENOMIC DNA]</scope>
    <source>
        <strain evidence="2 3">DSM 25890</strain>
    </source>
</reference>
<evidence type="ECO:0000313" key="3">
    <source>
        <dbReference type="Proteomes" id="UP001314796"/>
    </source>
</evidence>
<keyword evidence="1" id="KW-0472">Membrane</keyword>
<gene>
    <name evidence="2" type="ORF">JOC73_001561</name>
</gene>
<proteinExistence type="predicted"/>
<comment type="caution">
    <text evidence="2">The sequence shown here is derived from an EMBL/GenBank/DDBJ whole genome shotgun (WGS) entry which is preliminary data.</text>
</comment>
<evidence type="ECO:0000313" key="2">
    <source>
        <dbReference type="EMBL" id="MBM7614999.1"/>
    </source>
</evidence>
<keyword evidence="1" id="KW-0812">Transmembrane</keyword>
<feature type="transmembrane region" description="Helical" evidence="1">
    <location>
        <begin position="57"/>
        <end position="75"/>
    </location>
</feature>
<sequence length="85" mass="10218">MKHIKNTLILLNIFITITLSFFLKITFRLYRMFVFIDEKSTSTEINRFNDISKLQNITWILVLSILVILILLLFTEHIKKIKNLY</sequence>
<dbReference type="EMBL" id="JAFBEE010000008">
    <property type="protein sequence ID" value="MBM7614999.1"/>
    <property type="molecule type" value="Genomic_DNA"/>
</dbReference>